<feature type="region of interest" description="Disordered" evidence="1">
    <location>
        <begin position="30"/>
        <end position="52"/>
    </location>
</feature>
<keyword evidence="2" id="KW-0732">Signal</keyword>
<evidence type="ECO:0000256" key="2">
    <source>
        <dbReference type="SAM" id="SignalP"/>
    </source>
</evidence>
<reference evidence="3 4" key="1">
    <citation type="submission" date="2015-07" db="EMBL/GenBank/DDBJ databases">
        <authorList>
            <person name="Kim K.M."/>
        </authorList>
    </citation>
    <scope>NUCLEOTIDE SEQUENCE [LARGE SCALE GENOMIC DNA]</scope>
    <source>
        <strain evidence="3 4">KCTC 12363</strain>
    </source>
</reference>
<dbReference type="Proteomes" id="UP000036520">
    <property type="component" value="Chromosome"/>
</dbReference>
<evidence type="ECO:0000313" key="3">
    <source>
        <dbReference type="EMBL" id="AKP50232.1"/>
    </source>
</evidence>
<dbReference type="RefSeq" id="WP_048640692.1">
    <property type="nucleotide sequence ID" value="NZ_CP012040.1"/>
</dbReference>
<protein>
    <recommendedName>
        <fullName evidence="5">Lipoprotein</fullName>
    </recommendedName>
</protein>
<keyword evidence="4" id="KW-1185">Reference proteome</keyword>
<evidence type="ECO:0000256" key="1">
    <source>
        <dbReference type="SAM" id="MobiDB-lite"/>
    </source>
</evidence>
<accession>A0A0H4PPP0</accession>
<dbReference type="OrthoDB" id="892749at2"/>
<gene>
    <name evidence="3" type="ORF">CA2015_0773</name>
</gene>
<dbReference type="KEGG" id="camu:CA2015_0773"/>
<dbReference type="AlphaFoldDB" id="A0A0H4PPP0"/>
<feature type="chain" id="PRO_5005208243" description="Lipoprotein" evidence="2">
    <location>
        <begin position="22"/>
        <end position="200"/>
    </location>
</feature>
<proteinExistence type="predicted"/>
<feature type="signal peptide" evidence="2">
    <location>
        <begin position="1"/>
        <end position="21"/>
    </location>
</feature>
<evidence type="ECO:0000313" key="4">
    <source>
        <dbReference type="Proteomes" id="UP000036520"/>
    </source>
</evidence>
<name>A0A0H4PPP0_9BACT</name>
<feature type="compositionally biased region" description="Polar residues" evidence="1">
    <location>
        <begin position="37"/>
        <end position="50"/>
    </location>
</feature>
<dbReference type="EMBL" id="CP012040">
    <property type="protein sequence ID" value="AKP50232.1"/>
    <property type="molecule type" value="Genomic_DNA"/>
</dbReference>
<evidence type="ECO:0008006" key="5">
    <source>
        <dbReference type="Google" id="ProtNLM"/>
    </source>
</evidence>
<organism evidence="3 4">
    <name type="scientific">Cyclobacterium amurskyense</name>
    <dbReference type="NCBI Taxonomy" id="320787"/>
    <lineage>
        <taxon>Bacteria</taxon>
        <taxon>Pseudomonadati</taxon>
        <taxon>Bacteroidota</taxon>
        <taxon>Cytophagia</taxon>
        <taxon>Cytophagales</taxon>
        <taxon>Cyclobacteriaceae</taxon>
        <taxon>Cyclobacterium</taxon>
    </lineage>
</organism>
<sequence>MKLRILILLILGLQISCSKKASRNETLVFNETEHSPESGTQSTNQESNNISEKETEDDCIFDLTTQSDEFIQHIPEFKNYTWNVSTKTATILLQNADTLYAQRGGCYHFGLSGKLVKSNDDHSTGNIDHWLNEAKWISKRILDDSDYQELEQMIVSKNYDLNIDNDKIYIAFKGHNYAEWYLTVERLHGNTIIDTGYYFG</sequence>
<dbReference type="STRING" id="320787.CA2015_0773"/>